<reference evidence="2 3" key="1">
    <citation type="submission" date="2019-09" db="EMBL/GenBank/DDBJ databases">
        <authorList>
            <person name="Depoorter E."/>
        </authorList>
    </citation>
    <scope>NUCLEOTIDE SEQUENCE [LARGE SCALE GENOMIC DNA]</scope>
    <source>
        <strain evidence="2">LMG 6863</strain>
    </source>
</reference>
<dbReference type="Proteomes" id="UP000494170">
    <property type="component" value="Unassembled WGS sequence"/>
</dbReference>
<dbReference type="RefSeq" id="WP_174937266.1">
    <property type="nucleotide sequence ID" value="NZ_CABVPY010000002.1"/>
</dbReference>
<feature type="coiled-coil region" evidence="1">
    <location>
        <begin position="249"/>
        <end position="276"/>
    </location>
</feature>
<dbReference type="Pfam" id="PF12686">
    <property type="entry name" value="DUF3800"/>
    <property type="match status" value="1"/>
</dbReference>
<dbReference type="InterPro" id="IPR024524">
    <property type="entry name" value="DUF3800"/>
</dbReference>
<gene>
    <name evidence="2" type="ORF">BLA6863_00557</name>
</gene>
<keyword evidence="1" id="KW-0175">Coiled coil</keyword>
<dbReference type="EMBL" id="CABVPY010000002">
    <property type="protein sequence ID" value="VWB15295.1"/>
    <property type="molecule type" value="Genomic_DNA"/>
</dbReference>
<dbReference type="AlphaFoldDB" id="A0A6P2HFD8"/>
<evidence type="ECO:0000313" key="2">
    <source>
        <dbReference type="EMBL" id="VWB15295.1"/>
    </source>
</evidence>
<accession>A0A6P2HFD8</accession>
<protein>
    <recommendedName>
        <fullName evidence="4">DUF3800 domain-containing protein</fullName>
    </recommendedName>
</protein>
<name>A0A6P2HFD8_BURL3</name>
<evidence type="ECO:0000313" key="3">
    <source>
        <dbReference type="Proteomes" id="UP000494170"/>
    </source>
</evidence>
<evidence type="ECO:0000256" key="1">
    <source>
        <dbReference type="SAM" id="Coils"/>
    </source>
</evidence>
<sequence>MPITFYIDESGHSGDAVKSGDAYDFKDQPFFVLAAVGVEHEVTLAAKILELRDKHRIAAGEMKAKSLLNKPEFVCDLLEWACGSGMPVFAELVDKKYFLCMNIVSTQVVPPSSGLEDSIELNMFRNHLADFLYARAPDELFDRFVRSCLEPGSESLRHSFQSQIDFGRAAAHHGIAIGEFLAKMSAESFDDFETLLEEVPDAFMRFLPPPDRNKRGKLVWMLPNLTSFTHIYARINRYRQGRVGDVRIVHDVQLEIEDILREGKRLSEELRKLGELPITPHADFRFEEAGSLEFGASHESSGIQTADVLAGAVMRFFRAHQKGDEAQATALARGVAALLLATDTDTGRGLNQVVPTRNVLHVTRAESSDGE</sequence>
<organism evidence="2 3">
    <name type="scientific">Burkholderia lata (strain ATCC 17760 / DSM 23089 / LMG 22485 / NCIMB 9086 / R18194 / 383)</name>
    <dbReference type="NCBI Taxonomy" id="482957"/>
    <lineage>
        <taxon>Bacteria</taxon>
        <taxon>Pseudomonadati</taxon>
        <taxon>Pseudomonadota</taxon>
        <taxon>Betaproteobacteria</taxon>
        <taxon>Burkholderiales</taxon>
        <taxon>Burkholderiaceae</taxon>
        <taxon>Burkholderia</taxon>
        <taxon>Burkholderia cepacia complex</taxon>
    </lineage>
</organism>
<proteinExistence type="predicted"/>
<evidence type="ECO:0008006" key="4">
    <source>
        <dbReference type="Google" id="ProtNLM"/>
    </source>
</evidence>